<keyword evidence="3" id="KW-1185">Reference proteome</keyword>
<gene>
    <name evidence="1" type="ORF">HINF_LOCUS23400</name>
    <name evidence="2" type="ORF">HINF_LOCUS44754</name>
</gene>
<reference evidence="2 3" key="2">
    <citation type="submission" date="2024-07" db="EMBL/GenBank/DDBJ databases">
        <authorList>
            <person name="Akdeniz Z."/>
        </authorList>
    </citation>
    <scope>NUCLEOTIDE SEQUENCE [LARGE SCALE GENOMIC DNA]</scope>
</reference>
<evidence type="ECO:0000313" key="3">
    <source>
        <dbReference type="Proteomes" id="UP001642409"/>
    </source>
</evidence>
<dbReference type="AlphaFoldDB" id="A0AA86TZD3"/>
<comment type="caution">
    <text evidence="1">The sequence shown here is derived from an EMBL/GenBank/DDBJ whole genome shotgun (WGS) entry which is preliminary data.</text>
</comment>
<organism evidence="1">
    <name type="scientific">Hexamita inflata</name>
    <dbReference type="NCBI Taxonomy" id="28002"/>
    <lineage>
        <taxon>Eukaryota</taxon>
        <taxon>Metamonada</taxon>
        <taxon>Diplomonadida</taxon>
        <taxon>Hexamitidae</taxon>
        <taxon>Hexamitinae</taxon>
        <taxon>Hexamita</taxon>
    </lineage>
</organism>
<dbReference type="EMBL" id="CAXDID020000191">
    <property type="protein sequence ID" value="CAL6052241.1"/>
    <property type="molecule type" value="Genomic_DNA"/>
</dbReference>
<evidence type="ECO:0000313" key="1">
    <source>
        <dbReference type="EMBL" id="CAI9935755.1"/>
    </source>
</evidence>
<dbReference type="EMBL" id="CATOUU010000623">
    <property type="protein sequence ID" value="CAI9935755.1"/>
    <property type="molecule type" value="Genomic_DNA"/>
</dbReference>
<sequence length="152" mass="17416">MTIMQTKSQRLYTGLKTLGEFRLKKRKPLEMSQICCHGTNYASQKEPFLGQMISTTHLQMVGTVVNHKSYKTCKSQCDSCQEASLLLSNTQSFVKPSFFRQGRVSTCQNKTCRFQSILVLTSCLIAFYFKQQQKLFYPPDLYLTKDLGNAID</sequence>
<protein>
    <submittedName>
        <fullName evidence="2">Hypothetical_protein</fullName>
    </submittedName>
</protein>
<name>A0AA86TZD3_9EUKA</name>
<dbReference type="Proteomes" id="UP001642409">
    <property type="component" value="Unassembled WGS sequence"/>
</dbReference>
<proteinExistence type="predicted"/>
<reference evidence="1" key="1">
    <citation type="submission" date="2023-06" db="EMBL/GenBank/DDBJ databases">
        <authorList>
            <person name="Kurt Z."/>
        </authorList>
    </citation>
    <scope>NUCLEOTIDE SEQUENCE</scope>
</reference>
<accession>A0AA86TZD3</accession>
<evidence type="ECO:0000313" key="2">
    <source>
        <dbReference type="EMBL" id="CAL6052241.1"/>
    </source>
</evidence>